<dbReference type="FunFam" id="3.30.460.10:FF:000015">
    <property type="entry name" value="Ribosomal silencing factor RsfS"/>
    <property type="match status" value="1"/>
</dbReference>
<dbReference type="InterPro" id="IPR004394">
    <property type="entry name" value="Iojap/RsfS/C7orf30"/>
</dbReference>
<evidence type="ECO:0000313" key="6">
    <source>
        <dbReference type="EMBL" id="SDE81188.1"/>
    </source>
</evidence>
<comment type="function">
    <text evidence="5">Functions as a ribosomal silencing factor. Interacts with ribosomal protein uL14 (rplN), blocking formation of intersubunit bridge B8. Prevents association of the 30S and 50S ribosomal subunits and the formation of functional ribosomes, thus repressing translation.</text>
</comment>
<keyword evidence="4 5" id="KW-0810">Translation regulation</keyword>
<keyword evidence="3 5" id="KW-0678">Repressor</keyword>
<protein>
    <recommendedName>
        <fullName evidence="5">Ribosomal silencing factor RsfS</fullName>
    </recommendedName>
</protein>
<dbReference type="GO" id="GO:0017148">
    <property type="term" value="P:negative regulation of translation"/>
    <property type="evidence" value="ECO:0007669"/>
    <property type="project" value="UniProtKB-UniRule"/>
</dbReference>
<dbReference type="STRING" id="670482.SAMN04488542_102221"/>
<comment type="similarity">
    <text evidence="1 5">Belongs to the Iojap/RsfS family.</text>
</comment>
<dbReference type="GO" id="GO:0042256">
    <property type="term" value="P:cytosolic ribosome assembly"/>
    <property type="evidence" value="ECO:0007669"/>
    <property type="project" value="UniProtKB-UniRule"/>
</dbReference>
<evidence type="ECO:0000256" key="2">
    <source>
        <dbReference type="ARBA" id="ARBA00022490"/>
    </source>
</evidence>
<dbReference type="Pfam" id="PF02410">
    <property type="entry name" value="RsfS"/>
    <property type="match status" value="1"/>
</dbReference>
<proteinExistence type="inferred from homology"/>
<evidence type="ECO:0000256" key="3">
    <source>
        <dbReference type="ARBA" id="ARBA00022491"/>
    </source>
</evidence>
<evidence type="ECO:0000313" key="7">
    <source>
        <dbReference type="Proteomes" id="UP000198972"/>
    </source>
</evidence>
<dbReference type="OrthoDB" id="9793681at2"/>
<dbReference type="Proteomes" id="UP000198972">
    <property type="component" value="Unassembled WGS sequence"/>
</dbReference>
<dbReference type="RefSeq" id="WP_091226770.1">
    <property type="nucleotide sequence ID" value="NZ_FNBG01000002.1"/>
</dbReference>
<comment type="subunit">
    <text evidence="5">Interacts with ribosomal protein uL14 (rplN).</text>
</comment>
<keyword evidence="2 5" id="KW-0963">Cytoplasm</keyword>
<name>A0A1G7FZ73_9BACL</name>
<dbReference type="Gene3D" id="3.30.460.10">
    <property type="entry name" value="Beta Polymerase, domain 2"/>
    <property type="match status" value="1"/>
</dbReference>
<evidence type="ECO:0000256" key="4">
    <source>
        <dbReference type="ARBA" id="ARBA00022845"/>
    </source>
</evidence>
<dbReference type="GO" id="GO:0005737">
    <property type="term" value="C:cytoplasm"/>
    <property type="evidence" value="ECO:0007669"/>
    <property type="project" value="UniProtKB-SubCell"/>
</dbReference>
<sequence>MPVSPNELMNLAVSAAEDKKAMNIVALDLKEVSLIADYFVICHGNSDTQVQAIATEVRKRAQEAGTEIRGIEGMNSARWVLMDLGDVVVHIFHRDEREYYNIERLWSDAKVVENV</sequence>
<dbReference type="PANTHER" id="PTHR21043:SF0">
    <property type="entry name" value="MITOCHONDRIAL ASSEMBLY OF RIBOSOMAL LARGE SUBUNIT PROTEIN 1"/>
    <property type="match status" value="1"/>
</dbReference>
<dbReference type="SUPFAM" id="SSF81301">
    <property type="entry name" value="Nucleotidyltransferase"/>
    <property type="match status" value="1"/>
</dbReference>
<dbReference type="PANTHER" id="PTHR21043">
    <property type="entry name" value="IOJAP SUPERFAMILY ORTHOLOG"/>
    <property type="match status" value="1"/>
</dbReference>
<dbReference type="InterPro" id="IPR043519">
    <property type="entry name" value="NT_sf"/>
</dbReference>
<dbReference type="GO" id="GO:0090071">
    <property type="term" value="P:negative regulation of ribosome biogenesis"/>
    <property type="evidence" value="ECO:0007669"/>
    <property type="project" value="UniProtKB-UniRule"/>
</dbReference>
<reference evidence="6 7" key="1">
    <citation type="submission" date="2016-10" db="EMBL/GenBank/DDBJ databases">
        <authorList>
            <person name="de Groot N.N."/>
        </authorList>
    </citation>
    <scope>NUCLEOTIDE SEQUENCE [LARGE SCALE GENOMIC DNA]</scope>
    <source>
        <strain evidence="6 7">DSM 28129</strain>
    </source>
</reference>
<dbReference type="EMBL" id="FNBG01000002">
    <property type="protein sequence ID" value="SDE81188.1"/>
    <property type="molecule type" value="Genomic_DNA"/>
</dbReference>
<accession>A0A1G7FZ73</accession>
<evidence type="ECO:0000256" key="1">
    <source>
        <dbReference type="ARBA" id="ARBA00010574"/>
    </source>
</evidence>
<evidence type="ECO:0000256" key="5">
    <source>
        <dbReference type="HAMAP-Rule" id="MF_01477"/>
    </source>
</evidence>
<dbReference type="AlphaFoldDB" id="A0A1G7FZ73"/>
<dbReference type="NCBIfam" id="TIGR00090">
    <property type="entry name" value="rsfS_iojap_ybeB"/>
    <property type="match status" value="1"/>
</dbReference>
<comment type="subcellular location">
    <subcellularLocation>
        <location evidence="5">Cytoplasm</location>
    </subcellularLocation>
</comment>
<dbReference type="GO" id="GO:0043023">
    <property type="term" value="F:ribosomal large subunit binding"/>
    <property type="evidence" value="ECO:0007669"/>
    <property type="project" value="TreeGrafter"/>
</dbReference>
<gene>
    <name evidence="5" type="primary">rsfS</name>
    <name evidence="6" type="ORF">SAMN04488542_102221</name>
</gene>
<dbReference type="HAMAP" id="MF_01477">
    <property type="entry name" value="Iojap_RsfS"/>
    <property type="match status" value="1"/>
</dbReference>
<keyword evidence="7" id="KW-1185">Reference proteome</keyword>
<organism evidence="6 7">
    <name type="scientific">Fontibacillus panacisegetis</name>
    <dbReference type="NCBI Taxonomy" id="670482"/>
    <lineage>
        <taxon>Bacteria</taxon>
        <taxon>Bacillati</taxon>
        <taxon>Bacillota</taxon>
        <taxon>Bacilli</taxon>
        <taxon>Bacillales</taxon>
        <taxon>Paenibacillaceae</taxon>
        <taxon>Fontibacillus</taxon>
    </lineage>
</organism>